<dbReference type="InterPro" id="IPR011071">
    <property type="entry name" value="Lyase_8-like_C"/>
</dbReference>
<dbReference type="Pfam" id="PF02278">
    <property type="entry name" value="Lyase_8"/>
    <property type="match status" value="1"/>
</dbReference>
<evidence type="ECO:0000256" key="1">
    <source>
        <dbReference type="ARBA" id="ARBA00023239"/>
    </source>
</evidence>
<gene>
    <name evidence="4" type="primary">cslA_3</name>
    <name evidence="4" type="ORF">SDC9_158753</name>
</gene>
<dbReference type="GO" id="GO:0005975">
    <property type="term" value="P:carbohydrate metabolic process"/>
    <property type="evidence" value="ECO:0007669"/>
    <property type="project" value="InterPro"/>
</dbReference>
<dbReference type="EMBL" id="VSSQ01057670">
    <property type="protein sequence ID" value="MPN11452.1"/>
    <property type="molecule type" value="Genomic_DNA"/>
</dbReference>
<dbReference type="Pfam" id="PF02884">
    <property type="entry name" value="Lyase_8_C"/>
    <property type="match status" value="1"/>
</dbReference>
<dbReference type="GO" id="GO:0030246">
    <property type="term" value="F:carbohydrate binding"/>
    <property type="evidence" value="ECO:0007669"/>
    <property type="project" value="InterPro"/>
</dbReference>
<dbReference type="Gene3D" id="2.70.98.10">
    <property type="match status" value="1"/>
</dbReference>
<dbReference type="EC" id="4.2.2.5" evidence="4"/>
<dbReference type="GO" id="GO:0005576">
    <property type="term" value="C:extracellular region"/>
    <property type="evidence" value="ECO:0007669"/>
    <property type="project" value="InterPro"/>
</dbReference>
<dbReference type="AlphaFoldDB" id="A0A645FDD0"/>
<dbReference type="InterPro" id="IPR003159">
    <property type="entry name" value="Lyase_8_central_dom"/>
</dbReference>
<name>A0A645FDD0_9ZZZZ</name>
<dbReference type="SUPFAM" id="SSF74650">
    <property type="entry name" value="Galactose mutarotase-like"/>
    <property type="match status" value="1"/>
</dbReference>
<keyword evidence="1 4" id="KW-0456">Lyase</keyword>
<dbReference type="GO" id="GO:0030341">
    <property type="term" value="F:chondroitin AC lyase activity"/>
    <property type="evidence" value="ECO:0007669"/>
    <property type="project" value="UniProtKB-EC"/>
</dbReference>
<dbReference type="SUPFAM" id="SSF49863">
    <property type="entry name" value="Hyaluronate lyase-like, C-terminal domain"/>
    <property type="match status" value="1"/>
</dbReference>
<proteinExistence type="predicted"/>
<evidence type="ECO:0000313" key="4">
    <source>
        <dbReference type="EMBL" id="MPN11452.1"/>
    </source>
</evidence>
<protein>
    <submittedName>
        <fullName evidence="4">Chondroitinase-AC</fullName>
        <ecNumber evidence="4">4.2.2.5</ecNumber>
    </submittedName>
</protein>
<reference evidence="4" key="1">
    <citation type="submission" date="2019-08" db="EMBL/GenBank/DDBJ databases">
        <authorList>
            <person name="Kucharzyk K."/>
            <person name="Murdoch R.W."/>
            <person name="Higgins S."/>
            <person name="Loffler F."/>
        </authorList>
    </citation>
    <scope>NUCLEOTIDE SEQUENCE</scope>
</reference>
<dbReference type="InterPro" id="IPR004103">
    <property type="entry name" value="Lyase_8_C"/>
</dbReference>
<dbReference type="InterPro" id="IPR014718">
    <property type="entry name" value="GH-type_carb-bd"/>
</dbReference>
<dbReference type="Gene3D" id="2.60.220.10">
    <property type="entry name" value="Polysaccharide lyase family 8-like, C-terminal"/>
    <property type="match status" value="1"/>
</dbReference>
<evidence type="ECO:0000259" key="2">
    <source>
        <dbReference type="Pfam" id="PF02278"/>
    </source>
</evidence>
<evidence type="ECO:0000259" key="3">
    <source>
        <dbReference type="Pfam" id="PF02884"/>
    </source>
</evidence>
<accession>A0A645FDD0</accession>
<organism evidence="4">
    <name type="scientific">bioreactor metagenome</name>
    <dbReference type="NCBI Taxonomy" id="1076179"/>
    <lineage>
        <taxon>unclassified sequences</taxon>
        <taxon>metagenomes</taxon>
        <taxon>ecological metagenomes</taxon>
    </lineage>
</organism>
<comment type="caution">
    <text evidence="4">The sequence shown here is derived from an EMBL/GenBank/DDBJ whole genome shotgun (WGS) entry which is preliminary data.</text>
</comment>
<dbReference type="InterPro" id="IPR011013">
    <property type="entry name" value="Gal_mutarotase_sf_dom"/>
</dbReference>
<feature type="domain" description="Polysaccharide lyase family 8 C-terminal" evidence="3">
    <location>
        <begin position="142"/>
        <end position="200"/>
    </location>
</feature>
<sequence>MSDGTRGVAVFTMNVDGVQARKGYFFDHDAIYELGNGITSESPFPVATTVNSCRRNGEIKQGENWVWHDGIGYRGERMKLETGVRKGDWRYLEGGLTEPAPAEADLFTLTVDHGTKPVNDSYVFSIQPGTTPEATAKGPGGKVLAATEKLQAVEFADGAIGAIFYEPGTLGDFSTSAPGVFLITKEHVFAADPTAKLKELTVRRNGVERTLALPGGEEAGSTVAVTF</sequence>
<feature type="domain" description="Polysaccharide lyase family 8 central" evidence="2">
    <location>
        <begin position="2"/>
        <end position="130"/>
    </location>
</feature>